<dbReference type="STRING" id="1280847.SAMN04488036_103451"/>
<evidence type="ECO:0000313" key="3">
    <source>
        <dbReference type="Proteomes" id="UP000198851"/>
    </source>
</evidence>
<gene>
    <name evidence="2" type="ORF">SAMN04488036_103451</name>
</gene>
<name>A0A1I4DUF4_9RHOB</name>
<keyword evidence="3" id="KW-1185">Reference proteome</keyword>
<dbReference type="Proteomes" id="UP000198851">
    <property type="component" value="Unassembled WGS sequence"/>
</dbReference>
<dbReference type="InterPro" id="IPR029058">
    <property type="entry name" value="AB_hydrolase_fold"/>
</dbReference>
<organism evidence="2 3">
    <name type="scientific">Shimia haliotis</name>
    <dbReference type="NCBI Taxonomy" id="1280847"/>
    <lineage>
        <taxon>Bacteria</taxon>
        <taxon>Pseudomonadati</taxon>
        <taxon>Pseudomonadota</taxon>
        <taxon>Alphaproteobacteria</taxon>
        <taxon>Rhodobacterales</taxon>
        <taxon>Roseobacteraceae</taxon>
    </lineage>
</organism>
<proteinExistence type="predicted"/>
<feature type="region of interest" description="Disordered" evidence="1">
    <location>
        <begin position="388"/>
        <end position="418"/>
    </location>
</feature>
<reference evidence="3" key="1">
    <citation type="submission" date="2016-10" db="EMBL/GenBank/DDBJ databases">
        <authorList>
            <person name="Varghese N."/>
            <person name="Submissions S."/>
        </authorList>
    </citation>
    <scope>NUCLEOTIDE SEQUENCE [LARGE SCALE GENOMIC DNA]</scope>
    <source>
        <strain evidence="3">DSM 28453</strain>
    </source>
</reference>
<dbReference type="Gene3D" id="3.40.50.1820">
    <property type="entry name" value="alpha/beta hydrolase"/>
    <property type="match status" value="1"/>
</dbReference>
<protein>
    <recommendedName>
        <fullName evidence="4">Alpha/beta hydrolase</fullName>
    </recommendedName>
</protein>
<evidence type="ECO:0000313" key="2">
    <source>
        <dbReference type="EMBL" id="SFK97194.1"/>
    </source>
</evidence>
<dbReference type="EMBL" id="FOSZ01000003">
    <property type="protein sequence ID" value="SFK97194.1"/>
    <property type="molecule type" value="Genomic_DNA"/>
</dbReference>
<dbReference type="AlphaFoldDB" id="A0A1I4DUF4"/>
<evidence type="ECO:0008006" key="4">
    <source>
        <dbReference type="Google" id="ProtNLM"/>
    </source>
</evidence>
<evidence type="ECO:0000256" key="1">
    <source>
        <dbReference type="SAM" id="MobiDB-lite"/>
    </source>
</evidence>
<dbReference type="SUPFAM" id="SSF53474">
    <property type="entry name" value="alpha/beta-Hydrolases"/>
    <property type="match status" value="1"/>
</dbReference>
<sequence>MSHGLDDFGEKWPALPGVSLFMAMSDSAPTLLEWVLHHRVLGFGQITVYGDGANSEAEALCRALHDAKLIRYIPPQLKGLSAKKAREQASMEHMLDSANDDRDELALWLAPEDFVIVSVGDGRLLDLTDVLPPALDLLSLTTQMVGGSRQLTYQPDLLMRRFDAGTGAGEGGPIFATSLRTLFRPSVAASVQPNRPKLKPKYKKGKETLQWLDGGGQDVFERYREKGWKSPKTDPGFGLARVVSFTAQDPETWLLRKTDSSDTLRFITPDMLKASIENYARFNFLQTKVSGLDRDISRLEAAKEAVFEAVPSIRDAHLAVVEEFRTRMNRLLAKQDPQAAAAIKLFVSGKNPAANMYQWEVPMGVETTLPPVSEASSTWAAMHNATKPDLSEEDMFADEDDSPKELENTASNPEKSHAPEWLSDLRLSGHAHGFYHSMPNYGCSYVARSQEHLLISFDNLSSVSENPVERGPWGYGFVRKAGWSHLGVMTYVPAWYRDETLHDYLTSLRDSGFFARFKNVTLFGTSMGAYAACAFASLVPGCRVAAFSPQSTLSKRLVPWEPRYPAGRRADWTGAFVDGSKEVAAAEKAWIFYDPYMPLDVKHVERFNSPNVHRVPLRNADHKTALVLRNGGVLSKVVRKIVEDEASVPAIHQLYRQCRTDNLYSSNLLKRAMTSGGPSRQNRVELALRSIANSH</sequence>
<feature type="compositionally biased region" description="Acidic residues" evidence="1">
    <location>
        <begin position="391"/>
        <end position="402"/>
    </location>
</feature>
<accession>A0A1I4DUF4</accession>